<dbReference type="GO" id="GO:0000981">
    <property type="term" value="F:DNA-binding transcription factor activity, RNA polymerase II-specific"/>
    <property type="evidence" value="ECO:0007669"/>
    <property type="project" value="TreeGrafter"/>
</dbReference>
<dbReference type="PANTHER" id="PTHR45614">
    <property type="entry name" value="MYB PROTEIN-RELATED"/>
    <property type="match status" value="1"/>
</dbReference>
<feature type="non-terminal residue" evidence="5">
    <location>
        <position position="1"/>
    </location>
</feature>
<feature type="domain" description="Myb-like" evidence="3">
    <location>
        <begin position="105"/>
        <end position="151"/>
    </location>
</feature>
<dbReference type="FunFam" id="1.10.10.60:FF:000010">
    <property type="entry name" value="Transcriptional activator Myb isoform A"/>
    <property type="match status" value="1"/>
</dbReference>
<keyword evidence="1" id="KW-0677">Repeat</keyword>
<dbReference type="Pfam" id="PF00249">
    <property type="entry name" value="Myb_DNA-binding"/>
    <property type="match status" value="2"/>
</dbReference>
<dbReference type="InterPro" id="IPR017930">
    <property type="entry name" value="Myb_dom"/>
</dbReference>
<evidence type="ECO:0000256" key="1">
    <source>
        <dbReference type="ARBA" id="ARBA00022737"/>
    </source>
</evidence>
<dbReference type="PROSITE" id="PS51294">
    <property type="entry name" value="HTH_MYB"/>
    <property type="match status" value="2"/>
</dbReference>
<organism evidence="5 6">
    <name type="scientific">Eragrostis curvula</name>
    <name type="common">weeping love grass</name>
    <dbReference type="NCBI Taxonomy" id="38414"/>
    <lineage>
        <taxon>Eukaryota</taxon>
        <taxon>Viridiplantae</taxon>
        <taxon>Streptophyta</taxon>
        <taxon>Embryophyta</taxon>
        <taxon>Tracheophyta</taxon>
        <taxon>Spermatophyta</taxon>
        <taxon>Magnoliopsida</taxon>
        <taxon>Liliopsida</taxon>
        <taxon>Poales</taxon>
        <taxon>Poaceae</taxon>
        <taxon>PACMAD clade</taxon>
        <taxon>Chloridoideae</taxon>
        <taxon>Eragrostideae</taxon>
        <taxon>Eragrostidinae</taxon>
        <taxon>Eragrostis</taxon>
    </lineage>
</organism>
<dbReference type="SUPFAM" id="SSF46689">
    <property type="entry name" value="Homeodomain-like"/>
    <property type="match status" value="1"/>
</dbReference>
<dbReference type="InterPro" id="IPR009057">
    <property type="entry name" value="Homeodomain-like_sf"/>
</dbReference>
<comment type="caution">
    <text evidence="5">The sequence shown here is derived from an EMBL/GenBank/DDBJ whole genome shotgun (WGS) entry which is preliminary data.</text>
</comment>
<keyword evidence="6" id="KW-1185">Reference proteome</keyword>
<dbReference type="AlphaFoldDB" id="A0A5J9UV84"/>
<dbReference type="OrthoDB" id="2143914at2759"/>
<dbReference type="SMART" id="SM00717">
    <property type="entry name" value="SANT"/>
    <property type="match status" value="2"/>
</dbReference>
<evidence type="ECO:0000259" key="3">
    <source>
        <dbReference type="PROSITE" id="PS50090"/>
    </source>
</evidence>
<dbReference type="Gene3D" id="1.10.10.60">
    <property type="entry name" value="Homeodomain-like"/>
    <property type="match status" value="2"/>
</dbReference>
<evidence type="ECO:0000256" key="2">
    <source>
        <dbReference type="ARBA" id="ARBA00023125"/>
    </source>
</evidence>
<feature type="domain" description="HTH myb-type" evidence="4">
    <location>
        <begin position="161"/>
        <end position="207"/>
    </location>
</feature>
<dbReference type="PANTHER" id="PTHR45614:SF273">
    <property type="entry name" value="MYB DOMAIN PROTEIN 100-RELATED"/>
    <property type="match status" value="1"/>
</dbReference>
<feature type="domain" description="Myb-like" evidence="3">
    <location>
        <begin position="161"/>
        <end position="203"/>
    </location>
</feature>
<dbReference type="EMBL" id="RWGY01000013">
    <property type="protein sequence ID" value="TVU27221.1"/>
    <property type="molecule type" value="Genomic_DNA"/>
</dbReference>
<evidence type="ECO:0000259" key="4">
    <source>
        <dbReference type="PROSITE" id="PS51294"/>
    </source>
</evidence>
<keyword evidence="2" id="KW-0238">DNA-binding</keyword>
<proteinExistence type="predicted"/>
<name>A0A5J9UV84_9POAL</name>
<accession>A0A5J9UV84</accession>
<dbReference type="CDD" id="cd00167">
    <property type="entry name" value="SANT"/>
    <property type="match status" value="2"/>
</dbReference>
<sequence length="400" mass="44089">MAATSPISVDENQDPPLTVDGMALGYVGSSGHDVARFQNITAPFSVQTGGDQLTGARVDMSSLVPRLGGAFGVTDISAVGGIRDKVMTAWQTQTKSYGKPSTPLKAPWTKVQDSILKDMVEQHGEHNWTVIAQSLPGRAGKQCRERWINHLRPDIKKNDFWTEDDDKMLIEAHIYYGNRWSVIAKHLSGRSENGIKNHWNATLRSLKAKRRQKKRKSEQTPPGRFSILENYIRSIYRLDDAVPVAPTNPEMSFNAANSVVGSSNPGMINLNMPPPSPDMNATNDPHLQKNCLNYPMYVPSLAPLLQETIDHQGPQQAYSSLNMLPYTDYFALLRSETGRFHAGTSSSNPGIYGYYRDAGCGSAGGSGGPAVDTDDTIELASREFLMPPKDQVTLDFTRFK</sequence>
<feature type="domain" description="HTH myb-type" evidence="4">
    <location>
        <begin position="105"/>
        <end position="155"/>
    </location>
</feature>
<dbReference type="Gramene" id="TVU27221">
    <property type="protein sequence ID" value="TVU27221"/>
    <property type="gene ID" value="EJB05_29818"/>
</dbReference>
<dbReference type="PROSITE" id="PS50090">
    <property type="entry name" value="MYB_LIKE"/>
    <property type="match status" value="2"/>
</dbReference>
<dbReference type="InterPro" id="IPR050560">
    <property type="entry name" value="MYB_TF"/>
</dbReference>
<protein>
    <submittedName>
        <fullName evidence="5">Uncharacterized protein</fullName>
    </submittedName>
</protein>
<reference evidence="5 6" key="1">
    <citation type="journal article" date="2019" name="Sci. Rep.">
        <title>A high-quality genome of Eragrostis curvula grass provides insights into Poaceae evolution and supports new strategies to enhance forage quality.</title>
        <authorList>
            <person name="Carballo J."/>
            <person name="Santos B.A.C.M."/>
            <person name="Zappacosta D."/>
            <person name="Garbus I."/>
            <person name="Selva J.P."/>
            <person name="Gallo C.A."/>
            <person name="Diaz A."/>
            <person name="Albertini E."/>
            <person name="Caccamo M."/>
            <person name="Echenique V."/>
        </authorList>
    </citation>
    <scope>NUCLEOTIDE SEQUENCE [LARGE SCALE GENOMIC DNA]</scope>
    <source>
        <strain evidence="6">cv. Victoria</strain>
        <tissue evidence="5">Leaf</tissue>
    </source>
</reference>
<evidence type="ECO:0000313" key="6">
    <source>
        <dbReference type="Proteomes" id="UP000324897"/>
    </source>
</evidence>
<dbReference type="GO" id="GO:0005634">
    <property type="term" value="C:nucleus"/>
    <property type="evidence" value="ECO:0007669"/>
    <property type="project" value="TreeGrafter"/>
</dbReference>
<dbReference type="Proteomes" id="UP000324897">
    <property type="component" value="Chromosome 2"/>
</dbReference>
<dbReference type="InterPro" id="IPR001005">
    <property type="entry name" value="SANT/Myb"/>
</dbReference>
<evidence type="ECO:0000313" key="5">
    <source>
        <dbReference type="EMBL" id="TVU27221.1"/>
    </source>
</evidence>
<gene>
    <name evidence="5" type="ORF">EJB05_29818</name>
</gene>
<dbReference type="GO" id="GO:0000978">
    <property type="term" value="F:RNA polymerase II cis-regulatory region sequence-specific DNA binding"/>
    <property type="evidence" value="ECO:0007669"/>
    <property type="project" value="TreeGrafter"/>
</dbReference>